<protein>
    <submittedName>
        <fullName evidence="2">Uncharacterized protein</fullName>
    </submittedName>
</protein>
<dbReference type="EMBL" id="JAUUTY010000003">
    <property type="protein sequence ID" value="KAK1667326.1"/>
    <property type="molecule type" value="Genomic_DNA"/>
</dbReference>
<reference evidence="2" key="1">
    <citation type="submission" date="2023-07" db="EMBL/GenBank/DDBJ databases">
        <title>A chromosome-level genome assembly of Lolium multiflorum.</title>
        <authorList>
            <person name="Chen Y."/>
            <person name="Copetti D."/>
            <person name="Kolliker R."/>
            <person name="Studer B."/>
        </authorList>
    </citation>
    <scope>NUCLEOTIDE SEQUENCE</scope>
    <source>
        <strain evidence="2">02402/16</strain>
        <tissue evidence="2">Leaf</tissue>
    </source>
</reference>
<accession>A0AAD8T145</accession>
<organism evidence="2 3">
    <name type="scientific">Lolium multiflorum</name>
    <name type="common">Italian ryegrass</name>
    <name type="synonym">Lolium perenne subsp. multiflorum</name>
    <dbReference type="NCBI Taxonomy" id="4521"/>
    <lineage>
        <taxon>Eukaryota</taxon>
        <taxon>Viridiplantae</taxon>
        <taxon>Streptophyta</taxon>
        <taxon>Embryophyta</taxon>
        <taxon>Tracheophyta</taxon>
        <taxon>Spermatophyta</taxon>
        <taxon>Magnoliopsida</taxon>
        <taxon>Liliopsida</taxon>
        <taxon>Poales</taxon>
        <taxon>Poaceae</taxon>
        <taxon>BOP clade</taxon>
        <taxon>Pooideae</taxon>
        <taxon>Poodae</taxon>
        <taxon>Poeae</taxon>
        <taxon>Poeae Chloroplast Group 2 (Poeae type)</taxon>
        <taxon>Loliodinae</taxon>
        <taxon>Loliinae</taxon>
        <taxon>Lolium</taxon>
    </lineage>
</organism>
<keyword evidence="1" id="KW-0175">Coiled coil</keyword>
<evidence type="ECO:0000313" key="3">
    <source>
        <dbReference type="Proteomes" id="UP001231189"/>
    </source>
</evidence>
<gene>
    <name evidence="2" type="ORF">QYE76_055485</name>
</gene>
<feature type="coiled-coil region" evidence="1">
    <location>
        <begin position="58"/>
        <end position="136"/>
    </location>
</feature>
<evidence type="ECO:0000256" key="1">
    <source>
        <dbReference type="SAM" id="Coils"/>
    </source>
</evidence>
<keyword evidence="3" id="KW-1185">Reference proteome</keyword>
<proteinExistence type="predicted"/>
<name>A0AAD8T145_LOLMU</name>
<evidence type="ECO:0000313" key="2">
    <source>
        <dbReference type="EMBL" id="KAK1667326.1"/>
    </source>
</evidence>
<dbReference type="Proteomes" id="UP001231189">
    <property type="component" value="Unassembled WGS sequence"/>
</dbReference>
<comment type="caution">
    <text evidence="2">The sequence shown here is derived from an EMBL/GenBank/DDBJ whole genome shotgun (WGS) entry which is preliminary data.</text>
</comment>
<sequence length="291" mass="32376">MALLETVAHDVATIVVHERRCNTAACREATEAAAIGKAANAVRDTTMAHMEAVKKVLREKADRAADDEEEEHRVAEVAAAAMAWGLLGKEDEEHKVDLWQEEAERVAEEENRKHCVTELDAASVRHEAKCRRLEERRADHPHSNAKQQAMWAAQAAINENGLGGNVGLGDGKEETYRGNRFANWLSAFRPRKEKSTSRKVKEFPAYTSSLMSEWFRATFPFALASRLTSSAAGGGRRRRPCGFGADVVSTPAARSIDYARAPSSDVKQWPVMALLIRQDMYMYVVVHARTE</sequence>
<dbReference type="AlphaFoldDB" id="A0AAD8T145"/>